<evidence type="ECO:0000256" key="1">
    <source>
        <dbReference type="ARBA" id="ARBA00022603"/>
    </source>
</evidence>
<organism evidence="5">
    <name type="scientific">Percolomonas cosmopolitus</name>
    <dbReference type="NCBI Taxonomy" id="63605"/>
    <lineage>
        <taxon>Eukaryota</taxon>
        <taxon>Discoba</taxon>
        <taxon>Heterolobosea</taxon>
        <taxon>Tetramitia</taxon>
        <taxon>Eutetramitia</taxon>
        <taxon>Percolomonadidae</taxon>
        <taxon>Percolomonas</taxon>
    </lineage>
</organism>
<feature type="chain" id="PRO_5030638341" description="Methyltransferase domain-containing protein" evidence="3">
    <location>
        <begin position="30"/>
        <end position="349"/>
    </location>
</feature>
<evidence type="ECO:0000256" key="2">
    <source>
        <dbReference type="ARBA" id="ARBA00022679"/>
    </source>
</evidence>
<dbReference type="InterPro" id="IPR025714">
    <property type="entry name" value="Methyltranfer_dom"/>
</dbReference>
<evidence type="ECO:0000256" key="3">
    <source>
        <dbReference type="SAM" id="SignalP"/>
    </source>
</evidence>
<dbReference type="SUPFAM" id="SSF53335">
    <property type="entry name" value="S-adenosyl-L-methionine-dependent methyltransferases"/>
    <property type="match status" value="1"/>
</dbReference>
<dbReference type="GO" id="GO:0032259">
    <property type="term" value="P:methylation"/>
    <property type="evidence" value="ECO:0007669"/>
    <property type="project" value="UniProtKB-KW"/>
</dbReference>
<reference evidence="5" key="1">
    <citation type="submission" date="2021-01" db="EMBL/GenBank/DDBJ databases">
        <authorList>
            <person name="Corre E."/>
            <person name="Pelletier E."/>
            <person name="Niang G."/>
            <person name="Scheremetjew M."/>
            <person name="Finn R."/>
            <person name="Kale V."/>
            <person name="Holt S."/>
            <person name="Cochrane G."/>
            <person name="Meng A."/>
            <person name="Brown T."/>
            <person name="Cohen L."/>
        </authorList>
    </citation>
    <scope>NUCLEOTIDE SEQUENCE</scope>
    <source>
        <strain evidence="5">WS</strain>
    </source>
</reference>
<keyword evidence="3" id="KW-0732">Signal</keyword>
<evidence type="ECO:0000313" key="5">
    <source>
        <dbReference type="EMBL" id="CAD9080475.1"/>
    </source>
</evidence>
<accession>A0A7S1KP20</accession>
<feature type="domain" description="Methyltransferase" evidence="4">
    <location>
        <begin position="111"/>
        <end position="252"/>
    </location>
</feature>
<feature type="signal peptide" evidence="3">
    <location>
        <begin position="1"/>
        <end position="29"/>
    </location>
</feature>
<proteinExistence type="predicted"/>
<dbReference type="GO" id="GO:0008757">
    <property type="term" value="F:S-adenosylmethionine-dependent methyltransferase activity"/>
    <property type="evidence" value="ECO:0007669"/>
    <property type="project" value="InterPro"/>
</dbReference>
<protein>
    <recommendedName>
        <fullName evidence="4">Methyltransferase domain-containing protein</fullName>
    </recommendedName>
</protein>
<dbReference type="EMBL" id="HBGD01004477">
    <property type="protein sequence ID" value="CAD9080475.1"/>
    <property type="molecule type" value="Transcribed_RNA"/>
</dbReference>
<name>A0A7S1KP20_9EUKA</name>
<dbReference type="AlphaFoldDB" id="A0A7S1KP20"/>
<dbReference type="PANTHER" id="PTHR44942">
    <property type="entry name" value="METHYLTRANSF_11 DOMAIN-CONTAINING PROTEIN"/>
    <property type="match status" value="1"/>
</dbReference>
<dbReference type="PANTHER" id="PTHR44942:SF4">
    <property type="entry name" value="METHYLTRANSFERASE TYPE 11 DOMAIN-CONTAINING PROTEIN"/>
    <property type="match status" value="1"/>
</dbReference>
<keyword evidence="2" id="KW-0808">Transferase</keyword>
<dbReference type="InterPro" id="IPR029063">
    <property type="entry name" value="SAM-dependent_MTases_sf"/>
</dbReference>
<dbReference type="Gene3D" id="3.40.50.150">
    <property type="entry name" value="Vaccinia Virus protein VP39"/>
    <property type="match status" value="1"/>
</dbReference>
<sequence length="349" mass="39355">MTMSPLYHSLTILLLIVLISSLTSQAGSAESATLNHDDSSSFAPILSLGSLSHPPSSLAEYNQRIVTIYEGALKMANRSFYAVDGLERFDELVRENAARVTDKQRTKPLLLDIGSGSGYVIQLLAQNQLLNRFGEIHGVDLVPGFTEMAQNGTSNVSSTSIHFTVGDAHNLESLFPESYFDIITCRNALHEWRDADQVLTQLKRVLKPQGKIVFLDMINDSTEDLTTLIYHTRHGSMVSVRSESDLMQLFERNGLESEEIERSNVELNFDEWAPLLRTVSPQHIGILSKHFIMEIYGAPQMQMTGFFPFYKKSTNPLTGEEWDQLHIKQDYVSFVASKDHRRVVRTEEL</sequence>
<keyword evidence="1" id="KW-0489">Methyltransferase</keyword>
<evidence type="ECO:0000259" key="4">
    <source>
        <dbReference type="Pfam" id="PF13847"/>
    </source>
</evidence>
<dbReference type="InterPro" id="IPR051052">
    <property type="entry name" value="Diverse_substrate_MTase"/>
</dbReference>
<gene>
    <name evidence="5" type="ORF">PCOS0759_LOCUS3715</name>
</gene>
<dbReference type="CDD" id="cd02440">
    <property type="entry name" value="AdoMet_MTases"/>
    <property type="match status" value="1"/>
</dbReference>
<dbReference type="Pfam" id="PF13847">
    <property type="entry name" value="Methyltransf_31"/>
    <property type="match status" value="1"/>
</dbReference>